<evidence type="ECO:0000256" key="9">
    <source>
        <dbReference type="ARBA" id="ARBA00049243"/>
    </source>
</evidence>
<evidence type="ECO:0000259" key="12">
    <source>
        <dbReference type="Pfam" id="PF08240"/>
    </source>
</evidence>
<evidence type="ECO:0000256" key="1">
    <source>
        <dbReference type="ARBA" id="ARBA00001947"/>
    </source>
</evidence>
<dbReference type="AlphaFoldDB" id="A0AAQ3QB97"/>
<accession>A0AAQ3QB97</accession>
<evidence type="ECO:0000256" key="3">
    <source>
        <dbReference type="ARBA" id="ARBA00011738"/>
    </source>
</evidence>
<protein>
    <submittedName>
        <fullName evidence="13">Alcohol dehydrogenase-like 7 isoform X1</fullName>
    </submittedName>
</protein>
<comment type="catalytic activity">
    <reaction evidence="9">
        <text>a primary alcohol + NAD(+) = an aldehyde + NADH + H(+)</text>
        <dbReference type="Rhea" id="RHEA:10736"/>
        <dbReference type="ChEBI" id="CHEBI:15378"/>
        <dbReference type="ChEBI" id="CHEBI:15734"/>
        <dbReference type="ChEBI" id="CHEBI:17478"/>
        <dbReference type="ChEBI" id="CHEBI:57540"/>
        <dbReference type="ChEBI" id="CHEBI:57945"/>
        <dbReference type="EC" id="1.1.1.1"/>
    </reaction>
</comment>
<comment type="cofactor">
    <cofactor evidence="1 10">
        <name>Zn(2+)</name>
        <dbReference type="ChEBI" id="CHEBI:29105"/>
    </cofactor>
</comment>
<keyword evidence="6" id="KW-0560">Oxidoreductase</keyword>
<dbReference type="Proteomes" id="UP001327560">
    <property type="component" value="Chromosome 3"/>
</dbReference>
<evidence type="ECO:0000256" key="10">
    <source>
        <dbReference type="RuleBase" id="RU361277"/>
    </source>
</evidence>
<dbReference type="FunFam" id="3.90.180.10:FF:000007">
    <property type="entry name" value="Alcohol dehydrogenase 6"/>
    <property type="match status" value="1"/>
</dbReference>
<evidence type="ECO:0000256" key="6">
    <source>
        <dbReference type="ARBA" id="ARBA00023002"/>
    </source>
</evidence>
<comment type="subunit">
    <text evidence="3">Homodimer.</text>
</comment>
<keyword evidence="14" id="KW-1185">Reference proteome</keyword>
<dbReference type="InterPro" id="IPR002328">
    <property type="entry name" value="ADH_Zn_CS"/>
</dbReference>
<dbReference type="PANTHER" id="PTHR43880:SF10">
    <property type="entry name" value="ALCOHOL DEHYDROGENASE-LIKE 2"/>
    <property type="match status" value="1"/>
</dbReference>
<dbReference type="InterPro" id="IPR013149">
    <property type="entry name" value="ADH-like_C"/>
</dbReference>
<dbReference type="InterPro" id="IPR013154">
    <property type="entry name" value="ADH-like_N"/>
</dbReference>
<keyword evidence="7" id="KW-0520">NAD</keyword>
<keyword evidence="5 10" id="KW-0862">Zinc</keyword>
<dbReference type="Gene3D" id="3.90.180.10">
    <property type="entry name" value="Medium-chain alcohol dehydrogenases, catalytic domain"/>
    <property type="match status" value="1"/>
</dbReference>
<dbReference type="InterPro" id="IPR011032">
    <property type="entry name" value="GroES-like_sf"/>
</dbReference>
<name>A0AAQ3QB97_9LILI</name>
<dbReference type="GO" id="GO:0046294">
    <property type="term" value="P:formaldehyde catabolic process"/>
    <property type="evidence" value="ECO:0007669"/>
    <property type="project" value="TreeGrafter"/>
</dbReference>
<evidence type="ECO:0000313" key="13">
    <source>
        <dbReference type="EMBL" id="WOL02758.1"/>
    </source>
</evidence>
<evidence type="ECO:0000256" key="2">
    <source>
        <dbReference type="ARBA" id="ARBA00010902"/>
    </source>
</evidence>
<dbReference type="FunFam" id="3.40.50.720:FF:000003">
    <property type="entry name" value="S-(hydroxymethyl)glutathione dehydrogenase"/>
    <property type="match status" value="1"/>
</dbReference>
<evidence type="ECO:0000256" key="4">
    <source>
        <dbReference type="ARBA" id="ARBA00022723"/>
    </source>
</evidence>
<feature type="domain" description="Alcohol dehydrogenase-like C-terminal" evidence="11">
    <location>
        <begin position="209"/>
        <end position="339"/>
    </location>
</feature>
<dbReference type="PROSITE" id="PS00059">
    <property type="entry name" value="ADH_ZINC"/>
    <property type="match status" value="1"/>
</dbReference>
<dbReference type="GO" id="GO:0005829">
    <property type="term" value="C:cytosol"/>
    <property type="evidence" value="ECO:0007669"/>
    <property type="project" value="TreeGrafter"/>
</dbReference>
<gene>
    <name evidence="13" type="ORF">Cni_G11477</name>
</gene>
<comment type="catalytic activity">
    <reaction evidence="8">
        <text>a secondary alcohol + NAD(+) = a ketone + NADH + H(+)</text>
        <dbReference type="Rhea" id="RHEA:10740"/>
        <dbReference type="ChEBI" id="CHEBI:15378"/>
        <dbReference type="ChEBI" id="CHEBI:17087"/>
        <dbReference type="ChEBI" id="CHEBI:35681"/>
        <dbReference type="ChEBI" id="CHEBI:57540"/>
        <dbReference type="ChEBI" id="CHEBI:57945"/>
        <dbReference type="EC" id="1.1.1.1"/>
    </reaction>
</comment>
<dbReference type="Pfam" id="PF00107">
    <property type="entry name" value="ADH_zinc_N"/>
    <property type="match status" value="1"/>
</dbReference>
<dbReference type="GO" id="GO:0051903">
    <property type="term" value="F:S-(hydroxymethyl)glutathione dehydrogenase [NAD(P)+] activity"/>
    <property type="evidence" value="ECO:0007669"/>
    <property type="project" value="TreeGrafter"/>
</dbReference>
<dbReference type="Gene3D" id="3.40.50.720">
    <property type="entry name" value="NAD(P)-binding Rossmann-like Domain"/>
    <property type="match status" value="1"/>
</dbReference>
<evidence type="ECO:0000256" key="8">
    <source>
        <dbReference type="ARBA" id="ARBA00049164"/>
    </source>
</evidence>
<evidence type="ECO:0000313" key="14">
    <source>
        <dbReference type="Proteomes" id="UP001327560"/>
    </source>
</evidence>
<dbReference type="GO" id="GO:0004022">
    <property type="term" value="F:alcohol dehydrogenase (NAD+) activity"/>
    <property type="evidence" value="ECO:0007669"/>
    <property type="project" value="UniProtKB-EC"/>
</dbReference>
<organism evidence="13 14">
    <name type="scientific">Canna indica</name>
    <name type="common">Indian-shot</name>
    <dbReference type="NCBI Taxonomy" id="4628"/>
    <lineage>
        <taxon>Eukaryota</taxon>
        <taxon>Viridiplantae</taxon>
        <taxon>Streptophyta</taxon>
        <taxon>Embryophyta</taxon>
        <taxon>Tracheophyta</taxon>
        <taxon>Spermatophyta</taxon>
        <taxon>Magnoliopsida</taxon>
        <taxon>Liliopsida</taxon>
        <taxon>Zingiberales</taxon>
        <taxon>Cannaceae</taxon>
        <taxon>Canna</taxon>
    </lineage>
</organism>
<sequence length="383" mass="40665">MEINPPQSIKCKAAVCRAAGEPLQIEEVVVAPPKRHEARLKIICTSVCQSDVTLWRMQGLPAGFFPVILGHEAVGVVESVGEGVEEVSAGDVVAPVFLAECGDCADCSSKKSNVCSGIPFRPRQGMPRDEGATRFTDAAGAAVNHFLNVSSFAEYTVVDVAHLVKVHPAMPPEKASLLSCGISTGMGAALKAADVEAGSTVAIFGLGTVGLAAAEGARIRGASKIIGVDLNPDKFEIGKKFGMTDFINPKEIGDKSVIQVIKEMTGGGADYCIECIGLASLMSDAFLSCRPGWGKTIILGVEKHGSAFSINPTEILQGRSIKGCLMGGLKPKTDIPLLMQRYINKEINLDDFITHEVGFSDIDKAFELLIEGKSLRCIIWMDK</sequence>
<proteinExistence type="inferred from homology"/>
<keyword evidence="4 10" id="KW-0479">Metal-binding</keyword>
<feature type="domain" description="Alcohol dehydrogenase-like N-terminal" evidence="12">
    <location>
        <begin position="35"/>
        <end position="167"/>
    </location>
</feature>
<dbReference type="SUPFAM" id="SSF51735">
    <property type="entry name" value="NAD(P)-binding Rossmann-fold domains"/>
    <property type="match status" value="1"/>
</dbReference>
<reference evidence="13 14" key="1">
    <citation type="submission" date="2023-10" db="EMBL/GenBank/DDBJ databases">
        <title>Chromosome-scale genome assembly provides insights into flower coloration mechanisms of Canna indica.</title>
        <authorList>
            <person name="Li C."/>
        </authorList>
    </citation>
    <scope>NUCLEOTIDE SEQUENCE [LARGE SCALE GENOMIC DNA]</scope>
    <source>
        <tissue evidence="13">Flower</tissue>
    </source>
</reference>
<dbReference type="EMBL" id="CP136892">
    <property type="protein sequence ID" value="WOL02758.1"/>
    <property type="molecule type" value="Genomic_DNA"/>
</dbReference>
<dbReference type="PANTHER" id="PTHR43880">
    <property type="entry name" value="ALCOHOL DEHYDROGENASE"/>
    <property type="match status" value="1"/>
</dbReference>
<dbReference type="GO" id="GO:0008270">
    <property type="term" value="F:zinc ion binding"/>
    <property type="evidence" value="ECO:0007669"/>
    <property type="project" value="InterPro"/>
</dbReference>
<dbReference type="SUPFAM" id="SSF50129">
    <property type="entry name" value="GroES-like"/>
    <property type="match status" value="2"/>
</dbReference>
<evidence type="ECO:0000259" key="11">
    <source>
        <dbReference type="Pfam" id="PF00107"/>
    </source>
</evidence>
<evidence type="ECO:0000256" key="7">
    <source>
        <dbReference type="ARBA" id="ARBA00023027"/>
    </source>
</evidence>
<dbReference type="InterPro" id="IPR036291">
    <property type="entry name" value="NAD(P)-bd_dom_sf"/>
</dbReference>
<dbReference type="Pfam" id="PF08240">
    <property type="entry name" value="ADH_N"/>
    <property type="match status" value="1"/>
</dbReference>
<evidence type="ECO:0000256" key="5">
    <source>
        <dbReference type="ARBA" id="ARBA00022833"/>
    </source>
</evidence>
<comment type="similarity">
    <text evidence="2">Belongs to the zinc-containing alcohol dehydrogenase family. Class-III subfamily.</text>
</comment>